<evidence type="ECO:0000313" key="1">
    <source>
        <dbReference type="EMBL" id="KAA9302013.1"/>
    </source>
</evidence>
<organism evidence="1 2">
    <name type="scientific">Aerococcus sanguinicola</name>
    <dbReference type="NCBI Taxonomy" id="119206"/>
    <lineage>
        <taxon>Bacteria</taxon>
        <taxon>Bacillati</taxon>
        <taxon>Bacillota</taxon>
        <taxon>Bacilli</taxon>
        <taxon>Lactobacillales</taxon>
        <taxon>Aerococcaceae</taxon>
        <taxon>Aerococcus</taxon>
    </lineage>
</organism>
<sequence length="132" mass="15162">MQIITNNPQVKEKISAPSLTICYIDGDYRDVLEKAREVVVDDKVSLLTHPLSSSLKPNETFYKSIALTDKAKTAIDLESLEMMENALSVYDKFLSQEKTPEWNEATLRDFSLIDFDLIQHALERMQIPPHFM</sequence>
<dbReference type="InterPro" id="IPR047735">
    <property type="entry name" value="GrdX-like"/>
</dbReference>
<dbReference type="NCBIfam" id="NF038093">
    <property type="entry name" value="GrdX"/>
    <property type="match status" value="1"/>
</dbReference>
<name>A0A5N1GM17_9LACT</name>
<accession>A0A5N1GM17</accession>
<dbReference type="OrthoDB" id="9815289at2"/>
<protein>
    <recommendedName>
        <fullName evidence="3">GrdX protein</fullName>
    </recommendedName>
</protein>
<evidence type="ECO:0000313" key="2">
    <source>
        <dbReference type="Proteomes" id="UP000327148"/>
    </source>
</evidence>
<evidence type="ECO:0008006" key="3">
    <source>
        <dbReference type="Google" id="ProtNLM"/>
    </source>
</evidence>
<dbReference type="Proteomes" id="UP000327148">
    <property type="component" value="Unassembled WGS sequence"/>
</dbReference>
<dbReference type="EMBL" id="VYWO01000001">
    <property type="protein sequence ID" value="KAA9302013.1"/>
    <property type="molecule type" value="Genomic_DNA"/>
</dbReference>
<gene>
    <name evidence="1" type="ORF">F6I03_02045</name>
</gene>
<comment type="caution">
    <text evidence="1">The sequence shown here is derived from an EMBL/GenBank/DDBJ whole genome shotgun (WGS) entry which is preliminary data.</text>
</comment>
<dbReference type="AlphaFoldDB" id="A0A5N1GM17"/>
<dbReference type="RefSeq" id="WP_070431735.1">
    <property type="nucleotide sequence ID" value="NZ_VYWO01000001.1"/>
</dbReference>
<proteinExistence type="predicted"/>
<reference evidence="1 2" key="1">
    <citation type="submission" date="2019-09" db="EMBL/GenBank/DDBJ databases">
        <title>Draft genome sequence assemblies of isolates from the urinary tract.</title>
        <authorList>
            <person name="Mores C.R."/>
            <person name="Putonti C."/>
            <person name="Wolfe A.J."/>
        </authorList>
    </citation>
    <scope>NUCLEOTIDE SEQUENCE [LARGE SCALE GENOMIC DNA]</scope>
    <source>
        <strain evidence="1 2">UMB623</strain>
    </source>
</reference>